<dbReference type="Proteomes" id="UP000001627">
    <property type="component" value="Chromosome"/>
</dbReference>
<evidence type="ECO:0000256" key="5">
    <source>
        <dbReference type="ARBA" id="ARBA00022598"/>
    </source>
</evidence>
<dbReference type="KEGG" id="nri:NRI_0326"/>
<keyword evidence="8 12" id="KW-0862">Zinc</keyword>
<dbReference type="PANTHER" id="PTHR10890">
    <property type="entry name" value="CYSTEINYL-TRNA SYNTHETASE"/>
    <property type="match status" value="1"/>
</dbReference>
<feature type="binding site" evidence="12">
    <location>
        <position position="243"/>
    </location>
    <ligand>
        <name>ATP</name>
        <dbReference type="ChEBI" id="CHEBI:30616"/>
    </ligand>
</feature>
<keyword evidence="11 12" id="KW-0030">Aminoacyl-tRNA synthetase</keyword>
<feature type="binding site" evidence="12">
    <location>
        <position position="207"/>
    </location>
    <ligand>
        <name>Zn(2+)</name>
        <dbReference type="ChEBI" id="CHEBI:29105"/>
    </ligand>
</feature>
<dbReference type="HOGENOM" id="CLU_013528_0_1_5"/>
<dbReference type="InterPro" id="IPR024909">
    <property type="entry name" value="Cys-tRNA/MSH_ligase"/>
</dbReference>
<dbReference type="Pfam" id="PF09190">
    <property type="entry name" value="DALR_2"/>
    <property type="match status" value="1"/>
</dbReference>
<dbReference type="InterPro" id="IPR032678">
    <property type="entry name" value="tRNA-synt_1_cat_dom"/>
</dbReference>
<evidence type="ECO:0000259" key="13">
    <source>
        <dbReference type="SMART" id="SM00840"/>
    </source>
</evidence>
<evidence type="ECO:0000313" key="14">
    <source>
        <dbReference type="EMBL" id="ACT69301.1"/>
    </source>
</evidence>
<feature type="short sequence motif" description="'KMSKS' region" evidence="12">
    <location>
        <begin position="240"/>
        <end position="244"/>
    </location>
</feature>
<evidence type="ECO:0000256" key="6">
    <source>
        <dbReference type="ARBA" id="ARBA00022723"/>
    </source>
</evidence>
<dbReference type="InterPro" id="IPR015273">
    <property type="entry name" value="Cys-tRNA-synt_Ia_DALR"/>
</dbReference>
<dbReference type="EMBL" id="CP001431">
    <property type="protein sequence ID" value="ACT69301.1"/>
    <property type="molecule type" value="Genomic_DNA"/>
</dbReference>
<evidence type="ECO:0000256" key="8">
    <source>
        <dbReference type="ARBA" id="ARBA00022833"/>
    </source>
</evidence>
<dbReference type="Pfam" id="PF01406">
    <property type="entry name" value="tRNA-synt_1e"/>
    <property type="match status" value="1"/>
</dbReference>
<feature type="binding site" evidence="12">
    <location>
        <position position="4"/>
    </location>
    <ligand>
        <name>Zn(2+)</name>
        <dbReference type="ChEBI" id="CHEBI:29105"/>
    </ligand>
</feature>
<evidence type="ECO:0000256" key="7">
    <source>
        <dbReference type="ARBA" id="ARBA00022741"/>
    </source>
</evidence>
<keyword evidence="5 12" id="KW-0436">Ligase</keyword>
<dbReference type="Gene3D" id="3.40.50.620">
    <property type="entry name" value="HUPs"/>
    <property type="match status" value="1"/>
</dbReference>
<name>C6V4J6_NEORI</name>
<comment type="subcellular location">
    <subcellularLocation>
        <location evidence="1 12">Cytoplasm</location>
    </subcellularLocation>
</comment>
<comment type="cofactor">
    <cofactor evidence="12">
        <name>Zn(2+)</name>
        <dbReference type="ChEBI" id="CHEBI:29105"/>
    </cofactor>
    <text evidence="12">Binds 1 zinc ion per subunit.</text>
</comment>
<dbReference type="PANTHER" id="PTHR10890:SF3">
    <property type="entry name" value="CYSTEINE--TRNA LIGASE, CYTOPLASMIC"/>
    <property type="match status" value="1"/>
</dbReference>
<dbReference type="PRINTS" id="PR00983">
    <property type="entry name" value="TRNASYNTHCYS"/>
</dbReference>
<dbReference type="InterPro" id="IPR009080">
    <property type="entry name" value="tRNAsynth_Ia_anticodon-bd"/>
</dbReference>
<dbReference type="GO" id="GO:0005829">
    <property type="term" value="C:cytosol"/>
    <property type="evidence" value="ECO:0007669"/>
    <property type="project" value="TreeGrafter"/>
</dbReference>
<keyword evidence="9 12" id="KW-0067">ATP-binding</keyword>
<dbReference type="eggNOG" id="COG0215">
    <property type="taxonomic scope" value="Bacteria"/>
</dbReference>
<dbReference type="GO" id="GO:0006423">
    <property type="term" value="P:cysteinyl-tRNA aminoacylation"/>
    <property type="evidence" value="ECO:0007669"/>
    <property type="project" value="UniProtKB-UniRule"/>
</dbReference>
<dbReference type="STRING" id="434131.NRI_0326"/>
<organism evidence="14 15">
    <name type="scientific">Neorickettsia risticii (strain Illinois)</name>
    <dbReference type="NCBI Taxonomy" id="434131"/>
    <lineage>
        <taxon>Bacteria</taxon>
        <taxon>Pseudomonadati</taxon>
        <taxon>Pseudomonadota</taxon>
        <taxon>Alphaproteobacteria</taxon>
        <taxon>Rickettsiales</taxon>
        <taxon>Anaplasmataceae</taxon>
        <taxon>Neorickettsia</taxon>
    </lineage>
</organism>
<dbReference type="GO" id="GO:0005524">
    <property type="term" value="F:ATP binding"/>
    <property type="evidence" value="ECO:0007669"/>
    <property type="project" value="UniProtKB-UniRule"/>
</dbReference>
<keyword evidence="15" id="KW-1185">Reference proteome</keyword>
<dbReference type="AlphaFoldDB" id="C6V4J6"/>
<dbReference type="SMART" id="SM00840">
    <property type="entry name" value="DALR_2"/>
    <property type="match status" value="1"/>
</dbReference>
<evidence type="ECO:0000256" key="1">
    <source>
        <dbReference type="ARBA" id="ARBA00004496"/>
    </source>
</evidence>
<dbReference type="InterPro" id="IPR014729">
    <property type="entry name" value="Rossmann-like_a/b/a_fold"/>
</dbReference>
<comment type="similarity">
    <text evidence="2 12">Belongs to the class-I aminoacyl-tRNA synthetase family.</text>
</comment>
<evidence type="ECO:0000256" key="4">
    <source>
        <dbReference type="ARBA" id="ARBA00022490"/>
    </source>
</evidence>
<gene>
    <name evidence="12 14" type="primary">cysS</name>
    <name evidence="14" type="ordered locus">NRI_0326</name>
</gene>
<dbReference type="HAMAP" id="MF_00041">
    <property type="entry name" value="Cys_tRNA_synth"/>
    <property type="match status" value="1"/>
</dbReference>
<keyword evidence="6 12" id="KW-0479">Metal-binding</keyword>
<keyword evidence="4 12" id="KW-0963">Cytoplasm</keyword>
<feature type="binding site" evidence="12">
    <location>
        <position position="182"/>
    </location>
    <ligand>
        <name>Zn(2+)</name>
        <dbReference type="ChEBI" id="CHEBI:29105"/>
    </ligand>
</feature>
<comment type="catalytic activity">
    <reaction evidence="12">
        <text>tRNA(Cys) + L-cysteine + ATP = L-cysteinyl-tRNA(Cys) + AMP + diphosphate</text>
        <dbReference type="Rhea" id="RHEA:17773"/>
        <dbReference type="Rhea" id="RHEA-COMP:9661"/>
        <dbReference type="Rhea" id="RHEA-COMP:9679"/>
        <dbReference type="ChEBI" id="CHEBI:30616"/>
        <dbReference type="ChEBI" id="CHEBI:33019"/>
        <dbReference type="ChEBI" id="CHEBI:35235"/>
        <dbReference type="ChEBI" id="CHEBI:78442"/>
        <dbReference type="ChEBI" id="CHEBI:78517"/>
        <dbReference type="ChEBI" id="CHEBI:456215"/>
        <dbReference type="EC" id="6.1.1.16"/>
    </reaction>
</comment>
<keyword evidence="7 12" id="KW-0547">Nucleotide-binding</keyword>
<dbReference type="SUPFAM" id="SSF52374">
    <property type="entry name" value="Nucleotidylyl transferase"/>
    <property type="match status" value="1"/>
</dbReference>
<dbReference type="SUPFAM" id="SSF47323">
    <property type="entry name" value="Anticodon-binding domain of a subclass of class I aminoacyl-tRNA synthetases"/>
    <property type="match status" value="1"/>
</dbReference>
<feature type="domain" description="Cysteinyl-tRNA synthetase class Ia DALR" evidence="13">
    <location>
        <begin position="375"/>
        <end position="438"/>
    </location>
</feature>
<dbReference type="GO" id="GO:0008270">
    <property type="term" value="F:zinc ion binding"/>
    <property type="evidence" value="ECO:0007669"/>
    <property type="project" value="UniProtKB-UniRule"/>
</dbReference>
<evidence type="ECO:0000256" key="3">
    <source>
        <dbReference type="ARBA" id="ARBA00011245"/>
    </source>
</evidence>
<evidence type="ECO:0000313" key="15">
    <source>
        <dbReference type="Proteomes" id="UP000001627"/>
    </source>
</evidence>
<dbReference type="EC" id="6.1.1.16" evidence="12"/>
<accession>C6V4J6</accession>
<keyword evidence="10 12" id="KW-0648">Protein biosynthesis</keyword>
<evidence type="ECO:0000256" key="11">
    <source>
        <dbReference type="ARBA" id="ARBA00023146"/>
    </source>
</evidence>
<dbReference type="GO" id="GO:0004817">
    <property type="term" value="F:cysteine-tRNA ligase activity"/>
    <property type="evidence" value="ECO:0007669"/>
    <property type="project" value="UniProtKB-UniRule"/>
</dbReference>
<sequence>MYVCGPTVYDVPHIGNIRASIVYDIVYRVLLKLFPEVVYVRNITDVDDKIITSASAQGVRCDEIALRYERIFHEHLDLLNCLSPTVEPKATQSIGRMISMIQALIDRGNAYSVAGNVYFDVGSFAEYGVLSKRKKEQLVYGVRVEEDVNKKHPGDFVLWKSDDHVYWPSPWGKGRPGWHIECSAMTLATLGADFDIHGGGADLKFPHHENERAQSMCANPGSKFARYWIHNGFLTVKGEKMSKSLGNVVNVDTLVESGVTPNVIRFVLISTHYSKPLDWNDAMVGEAVNSLMKFKLALLDSGVLSKSGSCISSSNRKVYSDGCNGEGGEADLRACTSEVVVAQTSGKTKNFSQKIKEIFDKFESFGDDCSIYTREFFECMADDFNTPGAIAVLHGLSDKVRLIGTSKVNNLAYLLYNLLIFLGIDLGVRQSSVSEDFIRSQLQRRADCKRQKNFVEADEIRSVLAQMGVLIRDHRCAPTDWVSL</sequence>
<evidence type="ECO:0000256" key="2">
    <source>
        <dbReference type="ARBA" id="ARBA00005594"/>
    </source>
</evidence>
<dbReference type="Gene3D" id="1.20.120.1910">
    <property type="entry name" value="Cysteine-tRNA ligase, C-terminal anti-codon recognition domain"/>
    <property type="match status" value="1"/>
</dbReference>
<evidence type="ECO:0000256" key="9">
    <source>
        <dbReference type="ARBA" id="ARBA00022840"/>
    </source>
</evidence>
<dbReference type="InterPro" id="IPR015803">
    <property type="entry name" value="Cys-tRNA-ligase"/>
</dbReference>
<feature type="binding site" evidence="12">
    <location>
        <position position="211"/>
    </location>
    <ligand>
        <name>Zn(2+)</name>
        <dbReference type="ChEBI" id="CHEBI:29105"/>
    </ligand>
</feature>
<dbReference type="NCBIfam" id="TIGR00435">
    <property type="entry name" value="cysS"/>
    <property type="match status" value="1"/>
</dbReference>
<proteinExistence type="inferred from homology"/>
<reference evidence="14 15" key="1">
    <citation type="journal article" date="2009" name="Nucleic Acids Res.">
        <title>Analysis of complete genome sequence of Neorickettsia risticii: causative agent of Potomac horse fever.</title>
        <authorList>
            <person name="Lin M."/>
            <person name="Zhang C."/>
            <person name="Gibson K."/>
            <person name="Rikihisa Y."/>
        </authorList>
    </citation>
    <scope>NUCLEOTIDE SEQUENCE [LARGE SCALE GENOMIC DNA]</scope>
    <source>
        <strain evidence="14 15">Illinois</strain>
    </source>
</reference>
<evidence type="ECO:0000256" key="12">
    <source>
        <dbReference type="HAMAP-Rule" id="MF_00041"/>
    </source>
</evidence>
<feature type="short sequence motif" description="'HIGH' region" evidence="12">
    <location>
        <begin position="6"/>
        <end position="16"/>
    </location>
</feature>
<evidence type="ECO:0000256" key="10">
    <source>
        <dbReference type="ARBA" id="ARBA00022917"/>
    </source>
</evidence>
<comment type="subunit">
    <text evidence="3 12">Monomer.</text>
</comment>
<protein>
    <recommendedName>
        <fullName evidence="12">Cysteine--tRNA ligase</fullName>
        <ecNumber evidence="12">6.1.1.16</ecNumber>
    </recommendedName>
    <alternativeName>
        <fullName evidence="12">Cysteinyl-tRNA synthetase</fullName>
        <shortName evidence="12">CysRS</shortName>
    </alternativeName>
</protein>
<dbReference type="CDD" id="cd00672">
    <property type="entry name" value="CysRS_core"/>
    <property type="match status" value="1"/>
</dbReference>